<comment type="caution">
    <text evidence="1">The sequence shown here is derived from an EMBL/GenBank/DDBJ whole genome shotgun (WGS) entry which is preliminary data.</text>
</comment>
<evidence type="ECO:0000313" key="1">
    <source>
        <dbReference type="EMBL" id="KAI4319919.1"/>
    </source>
</evidence>
<dbReference type="EMBL" id="CM042889">
    <property type="protein sequence ID" value="KAI4319919.1"/>
    <property type="molecule type" value="Genomic_DNA"/>
</dbReference>
<gene>
    <name evidence="1" type="ORF">MLD38_033458</name>
</gene>
<evidence type="ECO:0000313" key="2">
    <source>
        <dbReference type="Proteomes" id="UP001057402"/>
    </source>
</evidence>
<protein>
    <submittedName>
        <fullName evidence="1">Uncharacterized protein</fullName>
    </submittedName>
</protein>
<name>A0ACB9M6I0_9MYRT</name>
<organism evidence="1 2">
    <name type="scientific">Melastoma candidum</name>
    <dbReference type="NCBI Taxonomy" id="119954"/>
    <lineage>
        <taxon>Eukaryota</taxon>
        <taxon>Viridiplantae</taxon>
        <taxon>Streptophyta</taxon>
        <taxon>Embryophyta</taxon>
        <taxon>Tracheophyta</taxon>
        <taxon>Spermatophyta</taxon>
        <taxon>Magnoliopsida</taxon>
        <taxon>eudicotyledons</taxon>
        <taxon>Gunneridae</taxon>
        <taxon>Pentapetalae</taxon>
        <taxon>rosids</taxon>
        <taxon>malvids</taxon>
        <taxon>Myrtales</taxon>
        <taxon>Melastomataceae</taxon>
        <taxon>Melastomatoideae</taxon>
        <taxon>Melastomateae</taxon>
        <taxon>Melastoma</taxon>
    </lineage>
</organism>
<reference evidence="2" key="1">
    <citation type="journal article" date="2023" name="Front. Plant Sci.">
        <title>Chromosomal-level genome assembly of Melastoma candidum provides insights into trichome evolution.</title>
        <authorList>
            <person name="Zhong Y."/>
            <person name="Wu W."/>
            <person name="Sun C."/>
            <person name="Zou P."/>
            <person name="Liu Y."/>
            <person name="Dai S."/>
            <person name="Zhou R."/>
        </authorList>
    </citation>
    <scope>NUCLEOTIDE SEQUENCE [LARGE SCALE GENOMIC DNA]</scope>
</reference>
<proteinExistence type="predicted"/>
<keyword evidence="2" id="KW-1185">Reference proteome</keyword>
<dbReference type="Proteomes" id="UP001057402">
    <property type="component" value="Chromosome 10"/>
</dbReference>
<accession>A0ACB9M6I0</accession>
<sequence length="270" mass="32032">MSKVPTDGRKEIGEELSKSATQETMVDRRGEEQASYKRVQINSPVAKEELSHYPMPKVEFPDFDGCNLDDWLYKSQRYFELECVPENRKVKLADLYMNGVVLQWHFTYIRNRGSQDYPGWKEYITAVARRFGKEVFEDPMGRMKNLKREGKFENLYAYMEEFDRCLRKVLERMDVPMEFQVSLFVNGLKEEYRNTLWLLRPTDLLSVQEYEDEEEEETKEEVNKYQEGADDEIKVTLQALHGERNEGEMTLHTMKLAGQFKWKTLNILVD</sequence>